<evidence type="ECO:0000313" key="1">
    <source>
        <dbReference type="EMBL" id="WWC41472.1"/>
    </source>
</evidence>
<dbReference type="PROSITE" id="PS51257">
    <property type="entry name" value="PROKAR_LIPOPROTEIN"/>
    <property type="match status" value="1"/>
</dbReference>
<dbReference type="EMBL" id="CP144916">
    <property type="protein sequence ID" value="WWC41472.1"/>
    <property type="molecule type" value="Genomic_DNA"/>
</dbReference>
<dbReference type="GeneID" id="93113867"/>
<sequence length="150" mass="17390">MKSLIINFSLIFGFLTILAGCAFNPSNRGVLFLNGQSYYIPYGSTYIYMDSQRIAGLESAGYDIYCSLDQVLWYDGSIDPNLITNDKLHDMFSQNLAGCSSPLGQAELNYIQHREMLQQQELNMYLEDSRERELNRNLQNLRNYNFLKLW</sequence>
<keyword evidence="2" id="KW-1185">Reference proteome</keyword>
<name>A0ABZ2E752_9BACT</name>
<dbReference type="Proteomes" id="UP001318120">
    <property type="component" value="Chromosome"/>
</dbReference>
<reference evidence="1 2" key="1">
    <citation type="journal article" date="2017" name="Genome Biol. Evol.">
        <title>Comparative Genomic Analysis Identifies a Campylobacter Clade Deficient in Selenium Metabolism.</title>
        <authorList>
            <person name="Miller W.G."/>
            <person name="Yee E."/>
            <person name="Lopes B.S."/>
            <person name="Chapman M.H."/>
            <person name="Huynh S."/>
            <person name="Bono J.L."/>
            <person name="Parker C.T."/>
            <person name="Strachan N.J.C."/>
            <person name="Forbes K.J."/>
        </authorList>
    </citation>
    <scope>NUCLEOTIDE SEQUENCE [LARGE SCALE GENOMIC DNA]</scope>
    <source>
        <strain evidence="1 2">RM9261</strain>
    </source>
</reference>
<protein>
    <recommendedName>
        <fullName evidence="3">Lipoprotein</fullName>
    </recommendedName>
</protein>
<evidence type="ECO:0000313" key="2">
    <source>
        <dbReference type="Proteomes" id="UP001318120"/>
    </source>
</evidence>
<gene>
    <name evidence="1" type="ORF">CVIC9261_07120</name>
</gene>
<proteinExistence type="predicted"/>
<accession>A0ABZ2E752</accession>
<evidence type="ECO:0008006" key="3">
    <source>
        <dbReference type="Google" id="ProtNLM"/>
    </source>
</evidence>
<organism evidence="1 2">
    <name type="scientific">Campylobacter vicugnae</name>
    <dbReference type="NCBI Taxonomy" id="1660076"/>
    <lineage>
        <taxon>Bacteria</taxon>
        <taxon>Pseudomonadati</taxon>
        <taxon>Campylobacterota</taxon>
        <taxon>Epsilonproteobacteria</taxon>
        <taxon>Campylobacterales</taxon>
        <taxon>Campylobacteraceae</taxon>
        <taxon>Campylobacter</taxon>
    </lineage>
</organism>
<dbReference type="RefSeq" id="WP_086256570.1">
    <property type="nucleotide sequence ID" value="NZ_CP018793.1"/>
</dbReference>